<protein>
    <submittedName>
        <fullName evidence="5">Class I SAM-dependent methyltransferase</fullName>
    </submittedName>
</protein>
<keyword evidence="1 5" id="KW-0489">Methyltransferase</keyword>
<name>A0A3L9Y4D7_9RHOB</name>
<keyword evidence="2 5" id="KW-0808">Transferase</keyword>
<dbReference type="Pfam" id="PF13649">
    <property type="entry name" value="Methyltransf_25"/>
    <property type="match status" value="1"/>
</dbReference>
<dbReference type="InterPro" id="IPR029063">
    <property type="entry name" value="SAM-dependent_MTases_sf"/>
</dbReference>
<evidence type="ECO:0000256" key="3">
    <source>
        <dbReference type="ARBA" id="ARBA00022691"/>
    </source>
</evidence>
<evidence type="ECO:0000256" key="1">
    <source>
        <dbReference type="ARBA" id="ARBA00022603"/>
    </source>
</evidence>
<keyword evidence="6" id="KW-1185">Reference proteome</keyword>
<comment type="caution">
    <text evidence="5">The sequence shown here is derived from an EMBL/GenBank/DDBJ whole genome shotgun (WGS) entry which is preliminary data.</text>
</comment>
<dbReference type="EMBL" id="RCNT01000001">
    <property type="protein sequence ID" value="RMA43629.1"/>
    <property type="molecule type" value="Genomic_DNA"/>
</dbReference>
<dbReference type="Proteomes" id="UP000281343">
    <property type="component" value="Unassembled WGS sequence"/>
</dbReference>
<reference evidence="5 6" key="1">
    <citation type="submission" date="2018-10" db="EMBL/GenBank/DDBJ databases">
        <authorList>
            <person name="Jung H.S."/>
            <person name="Jeon C.O."/>
        </authorList>
    </citation>
    <scope>NUCLEOTIDE SEQUENCE [LARGE SCALE GENOMIC DNA]</scope>
    <source>
        <strain evidence="5 6">MA-7-27</strain>
    </source>
</reference>
<dbReference type="RefSeq" id="WP_121896220.1">
    <property type="nucleotide sequence ID" value="NZ_RCNT01000001.1"/>
</dbReference>
<accession>A0A3L9Y4D7</accession>
<dbReference type="AlphaFoldDB" id="A0A3L9Y4D7"/>
<feature type="domain" description="Methyltransferase" evidence="4">
    <location>
        <begin position="43"/>
        <end position="130"/>
    </location>
</feature>
<dbReference type="GO" id="GO:0008168">
    <property type="term" value="F:methyltransferase activity"/>
    <property type="evidence" value="ECO:0007669"/>
    <property type="project" value="UniProtKB-KW"/>
</dbReference>
<evidence type="ECO:0000256" key="2">
    <source>
        <dbReference type="ARBA" id="ARBA00022679"/>
    </source>
</evidence>
<dbReference type="SUPFAM" id="SSF53335">
    <property type="entry name" value="S-adenosyl-L-methionine-dependent methyltransferases"/>
    <property type="match status" value="1"/>
</dbReference>
<evidence type="ECO:0000313" key="6">
    <source>
        <dbReference type="Proteomes" id="UP000281343"/>
    </source>
</evidence>
<dbReference type="CDD" id="cd02440">
    <property type="entry name" value="AdoMet_MTases"/>
    <property type="match status" value="1"/>
</dbReference>
<dbReference type="OrthoDB" id="9804312at2"/>
<evidence type="ECO:0000313" key="5">
    <source>
        <dbReference type="EMBL" id="RMA43629.1"/>
    </source>
</evidence>
<dbReference type="PANTHER" id="PTHR43464:SF19">
    <property type="entry name" value="UBIQUINONE BIOSYNTHESIS O-METHYLTRANSFERASE, MITOCHONDRIAL"/>
    <property type="match status" value="1"/>
</dbReference>
<dbReference type="Gene3D" id="3.40.50.150">
    <property type="entry name" value="Vaccinia Virus protein VP39"/>
    <property type="match status" value="1"/>
</dbReference>
<organism evidence="5 6">
    <name type="scientific">Rhodophyticola porphyridii</name>
    <dbReference type="NCBI Taxonomy" id="1852017"/>
    <lineage>
        <taxon>Bacteria</taxon>
        <taxon>Pseudomonadati</taxon>
        <taxon>Pseudomonadota</taxon>
        <taxon>Alphaproteobacteria</taxon>
        <taxon>Rhodobacterales</taxon>
        <taxon>Roseobacteraceae</taxon>
        <taxon>Rhodophyticola</taxon>
    </lineage>
</organism>
<sequence length="195" mass="20931">MTDHETLRAYSDRIDEYAAVAMTEIQARAMVDFISHLPNGAHILDLGCGPGVHAAAMQAAGLRVTALDPIAEFVEVARARGVDARLGGFDDVTGTDLYDGVWASFSLLHARRADFARHLTALAKALKPGGLLFLGMKLGTGEARDDIGRFYTYYTEPALREHLEDAGLTVLSTETGEGRGLAGTLDPYILIIARG</sequence>
<dbReference type="GO" id="GO:0032259">
    <property type="term" value="P:methylation"/>
    <property type="evidence" value="ECO:0007669"/>
    <property type="project" value="UniProtKB-KW"/>
</dbReference>
<proteinExistence type="predicted"/>
<evidence type="ECO:0000259" key="4">
    <source>
        <dbReference type="Pfam" id="PF13649"/>
    </source>
</evidence>
<gene>
    <name evidence="5" type="ORF">D9R08_01460</name>
</gene>
<dbReference type="InterPro" id="IPR041698">
    <property type="entry name" value="Methyltransf_25"/>
</dbReference>
<dbReference type="PANTHER" id="PTHR43464">
    <property type="entry name" value="METHYLTRANSFERASE"/>
    <property type="match status" value="1"/>
</dbReference>
<keyword evidence="3" id="KW-0949">S-adenosyl-L-methionine</keyword>